<keyword evidence="4" id="KW-1185">Reference proteome</keyword>
<comment type="caution">
    <text evidence="3">The sequence shown here is derived from an EMBL/GenBank/DDBJ whole genome shotgun (WGS) entry which is preliminary data.</text>
</comment>
<feature type="modified residue" description="4-aspartylphosphate" evidence="1">
    <location>
        <position position="58"/>
    </location>
</feature>
<protein>
    <recommendedName>
        <fullName evidence="2">Response regulatory domain-containing protein</fullName>
    </recommendedName>
</protein>
<name>A0AA37SV06_9BACT</name>
<evidence type="ECO:0000313" key="4">
    <source>
        <dbReference type="Proteomes" id="UP001156666"/>
    </source>
</evidence>
<gene>
    <name evidence="3" type="ORF">GCM10007940_42910</name>
</gene>
<dbReference type="InterPro" id="IPR011006">
    <property type="entry name" value="CheY-like_superfamily"/>
</dbReference>
<keyword evidence="1" id="KW-0597">Phosphoprotein</keyword>
<dbReference type="EMBL" id="BSOH01000031">
    <property type="protein sequence ID" value="GLR19675.1"/>
    <property type="molecule type" value="Genomic_DNA"/>
</dbReference>
<organism evidence="3 4">
    <name type="scientific">Portibacter lacus</name>
    <dbReference type="NCBI Taxonomy" id="1099794"/>
    <lineage>
        <taxon>Bacteria</taxon>
        <taxon>Pseudomonadati</taxon>
        <taxon>Bacteroidota</taxon>
        <taxon>Saprospiria</taxon>
        <taxon>Saprospirales</taxon>
        <taxon>Haliscomenobacteraceae</taxon>
        <taxon>Portibacter</taxon>
    </lineage>
</organism>
<proteinExistence type="predicted"/>
<dbReference type="SUPFAM" id="SSF52172">
    <property type="entry name" value="CheY-like"/>
    <property type="match status" value="1"/>
</dbReference>
<dbReference type="Gene3D" id="3.40.50.2300">
    <property type="match status" value="1"/>
</dbReference>
<dbReference type="InterPro" id="IPR001789">
    <property type="entry name" value="Sig_transdc_resp-reg_receiver"/>
</dbReference>
<evidence type="ECO:0000259" key="2">
    <source>
        <dbReference type="PROSITE" id="PS50110"/>
    </source>
</evidence>
<accession>A0AA37SV06</accession>
<dbReference type="GO" id="GO:0000160">
    <property type="term" value="P:phosphorelay signal transduction system"/>
    <property type="evidence" value="ECO:0007669"/>
    <property type="project" value="InterPro"/>
</dbReference>
<sequence>MLRFINPKPLIVTQQLIIAADLYIQMTKLKYDIIGICNSSIDALQTIKLNAPSIVLIDLSLKGSIDGAKLGALIQKQFSIPLIYLNPGMDKQSINLAIKTNPAAILNIPYETAEMENKINYINKQLNKGSIRFKLESCLDIE</sequence>
<feature type="domain" description="Response regulatory" evidence="2">
    <location>
        <begin position="8"/>
        <end position="123"/>
    </location>
</feature>
<dbReference type="RefSeq" id="WP_235295077.1">
    <property type="nucleotide sequence ID" value="NZ_BSOH01000031.1"/>
</dbReference>
<evidence type="ECO:0000313" key="3">
    <source>
        <dbReference type="EMBL" id="GLR19675.1"/>
    </source>
</evidence>
<dbReference type="Proteomes" id="UP001156666">
    <property type="component" value="Unassembled WGS sequence"/>
</dbReference>
<reference evidence="3" key="1">
    <citation type="journal article" date="2014" name="Int. J. Syst. Evol. Microbiol.">
        <title>Complete genome sequence of Corynebacterium casei LMG S-19264T (=DSM 44701T), isolated from a smear-ripened cheese.</title>
        <authorList>
            <consortium name="US DOE Joint Genome Institute (JGI-PGF)"/>
            <person name="Walter F."/>
            <person name="Albersmeier A."/>
            <person name="Kalinowski J."/>
            <person name="Ruckert C."/>
        </authorList>
    </citation>
    <scope>NUCLEOTIDE SEQUENCE</scope>
    <source>
        <strain evidence="3">NBRC 108769</strain>
    </source>
</reference>
<dbReference type="AlphaFoldDB" id="A0AA37SV06"/>
<reference evidence="3" key="2">
    <citation type="submission" date="2023-01" db="EMBL/GenBank/DDBJ databases">
        <title>Draft genome sequence of Portibacter lacus strain NBRC 108769.</title>
        <authorList>
            <person name="Sun Q."/>
            <person name="Mori K."/>
        </authorList>
    </citation>
    <scope>NUCLEOTIDE SEQUENCE</scope>
    <source>
        <strain evidence="3">NBRC 108769</strain>
    </source>
</reference>
<dbReference type="PROSITE" id="PS50110">
    <property type="entry name" value="RESPONSE_REGULATORY"/>
    <property type="match status" value="1"/>
</dbReference>
<evidence type="ECO:0000256" key="1">
    <source>
        <dbReference type="PROSITE-ProRule" id="PRU00169"/>
    </source>
</evidence>